<dbReference type="PROSITE" id="PS50157">
    <property type="entry name" value="ZINC_FINGER_C2H2_2"/>
    <property type="match status" value="1"/>
</dbReference>
<evidence type="ECO:0000313" key="4">
    <source>
        <dbReference type="EMBL" id="CAF89619.1"/>
    </source>
</evidence>
<feature type="compositionally biased region" description="Basic and acidic residues" evidence="2">
    <location>
        <begin position="425"/>
        <end position="434"/>
    </location>
</feature>
<dbReference type="PANTHER" id="PTHR16116">
    <property type="entry name" value="ZINC FINGER PROTEIN 839"/>
    <property type="match status" value="1"/>
</dbReference>
<feature type="compositionally biased region" description="Acidic residues" evidence="2">
    <location>
        <begin position="477"/>
        <end position="488"/>
    </location>
</feature>
<feature type="domain" description="C2H2-type" evidence="3">
    <location>
        <begin position="512"/>
        <end position="542"/>
    </location>
</feature>
<dbReference type="PANTHER" id="PTHR16116:SF5">
    <property type="entry name" value="ZINC FINGER PROTEIN 839"/>
    <property type="match status" value="1"/>
</dbReference>
<dbReference type="OrthoDB" id="5981545at2759"/>
<gene>
    <name evidence="4" type="ORF">GSTENG00003586001</name>
</gene>
<dbReference type="InterPro" id="IPR013087">
    <property type="entry name" value="Znf_C2H2_type"/>
</dbReference>
<reference evidence="4" key="1">
    <citation type="journal article" date="2004" name="Nature">
        <title>Genome duplication in the teleost fish Tetraodon nigroviridis reveals the early vertebrate proto-karyotype.</title>
        <authorList>
            <person name="Jaillon O."/>
            <person name="Aury J.-M."/>
            <person name="Brunet F."/>
            <person name="Petit J.-L."/>
            <person name="Stange-Thomann N."/>
            <person name="Mauceli E."/>
            <person name="Bouneau L."/>
            <person name="Fischer C."/>
            <person name="Ozouf-Costaz C."/>
            <person name="Bernot A."/>
            <person name="Nicaud S."/>
            <person name="Jaffe D."/>
            <person name="Fisher S."/>
            <person name="Lutfalla G."/>
            <person name="Dossat C."/>
            <person name="Segurens B."/>
            <person name="Dasilva C."/>
            <person name="Salanoubat M."/>
            <person name="Levy M."/>
            <person name="Boudet N."/>
            <person name="Castellano S."/>
            <person name="Anthouard V."/>
            <person name="Jubin C."/>
            <person name="Castelli V."/>
            <person name="Katinka M."/>
            <person name="Vacherie B."/>
            <person name="Biemont C."/>
            <person name="Skalli Z."/>
            <person name="Cattolico L."/>
            <person name="Poulain J."/>
            <person name="De Berardinis V."/>
            <person name="Cruaud C."/>
            <person name="Duprat S."/>
            <person name="Brottier P."/>
            <person name="Coutanceau J.-P."/>
            <person name="Gouzy J."/>
            <person name="Parra G."/>
            <person name="Lardier G."/>
            <person name="Chapple C."/>
            <person name="McKernan K.J."/>
            <person name="McEwan P."/>
            <person name="Bosak S."/>
            <person name="Kellis M."/>
            <person name="Volff J.-N."/>
            <person name="Guigo R."/>
            <person name="Zody M.C."/>
            <person name="Mesirov J."/>
            <person name="Lindblad-Toh K."/>
            <person name="Birren B."/>
            <person name="Nusbaum C."/>
            <person name="Kahn D."/>
            <person name="Robinson-Rechavi M."/>
            <person name="Laudet V."/>
            <person name="Schachter V."/>
            <person name="Quetier F."/>
            <person name="Saurin W."/>
            <person name="Scarpelli C."/>
            <person name="Wincker P."/>
            <person name="Lander E.S."/>
            <person name="Weissenbach J."/>
            <person name="Roest Crollius H."/>
        </authorList>
    </citation>
    <scope>NUCLEOTIDE SEQUENCE [LARGE SCALE GENOMIC DNA]</scope>
</reference>
<proteinExistence type="predicted"/>
<reference evidence="4" key="2">
    <citation type="submission" date="2004-02" db="EMBL/GenBank/DDBJ databases">
        <authorList>
            <consortium name="Genoscope"/>
            <consortium name="Whitehead Institute Centre for Genome Research"/>
        </authorList>
    </citation>
    <scope>NUCLEOTIDE SEQUENCE</scope>
</reference>
<feature type="region of interest" description="Disordered" evidence="2">
    <location>
        <begin position="352"/>
        <end position="379"/>
    </location>
</feature>
<dbReference type="KEGG" id="tng:GSTEN00003586G001"/>
<dbReference type="EMBL" id="CAAE01007089">
    <property type="protein sequence ID" value="CAF89619.1"/>
    <property type="molecule type" value="Genomic_DNA"/>
</dbReference>
<evidence type="ECO:0000256" key="2">
    <source>
        <dbReference type="SAM" id="MobiDB-lite"/>
    </source>
</evidence>
<dbReference type="Pfam" id="PF15961">
    <property type="entry name" value="DUF4764"/>
    <property type="match status" value="1"/>
</dbReference>
<keyword evidence="1" id="KW-0863">Zinc-finger</keyword>
<feature type="non-terminal residue" evidence="4">
    <location>
        <position position="1"/>
    </location>
</feature>
<dbReference type="GO" id="GO:0008270">
    <property type="term" value="F:zinc ion binding"/>
    <property type="evidence" value="ECO:0007669"/>
    <property type="project" value="UniProtKB-KW"/>
</dbReference>
<keyword evidence="1" id="KW-0862">Zinc</keyword>
<keyword evidence="1" id="KW-0479">Metal-binding</keyword>
<evidence type="ECO:0000259" key="3">
    <source>
        <dbReference type="PROSITE" id="PS50157"/>
    </source>
</evidence>
<feature type="region of interest" description="Disordered" evidence="2">
    <location>
        <begin position="420"/>
        <end position="454"/>
    </location>
</feature>
<organism evidence="4">
    <name type="scientific">Tetraodon nigroviridis</name>
    <name type="common">Spotted green pufferfish</name>
    <name type="synonym">Chelonodon nigroviridis</name>
    <dbReference type="NCBI Taxonomy" id="99883"/>
    <lineage>
        <taxon>Eukaryota</taxon>
        <taxon>Metazoa</taxon>
        <taxon>Chordata</taxon>
        <taxon>Craniata</taxon>
        <taxon>Vertebrata</taxon>
        <taxon>Euteleostomi</taxon>
        <taxon>Actinopterygii</taxon>
        <taxon>Neopterygii</taxon>
        <taxon>Teleostei</taxon>
        <taxon>Neoteleostei</taxon>
        <taxon>Acanthomorphata</taxon>
        <taxon>Eupercaria</taxon>
        <taxon>Tetraodontiformes</taxon>
        <taxon>Tetradontoidea</taxon>
        <taxon>Tetraodontidae</taxon>
        <taxon>Tetraodon</taxon>
    </lineage>
</organism>
<protein>
    <submittedName>
        <fullName evidence="4">(spotted green pufferfish) hypothetical protein</fullName>
    </submittedName>
</protein>
<dbReference type="InterPro" id="IPR031885">
    <property type="entry name" value="DUF4764"/>
</dbReference>
<feature type="region of interest" description="Disordered" evidence="2">
    <location>
        <begin position="327"/>
        <end position="346"/>
    </location>
</feature>
<accession>Q4TBW3</accession>
<name>Q4TBW3_TETNG</name>
<dbReference type="AlphaFoldDB" id="Q4TBW3"/>
<feature type="region of interest" description="Disordered" evidence="2">
    <location>
        <begin position="1"/>
        <end position="26"/>
    </location>
</feature>
<dbReference type="InterPro" id="IPR039946">
    <property type="entry name" value="ZN839"/>
</dbReference>
<feature type="region of interest" description="Disordered" evidence="2">
    <location>
        <begin position="469"/>
        <end position="542"/>
    </location>
</feature>
<comment type="caution">
    <text evidence="4">The sequence shown here is derived from an EMBL/GenBank/DDBJ whole genome shotgun (WGS) entry which is preliminary data.</text>
</comment>
<evidence type="ECO:0000256" key="1">
    <source>
        <dbReference type="PROSITE-ProRule" id="PRU00042"/>
    </source>
</evidence>
<sequence>MAASEDDSGSTRTITAAEPQGPTATSCTQAVEQVSEVETEPKSESIEASHAVHEVEISQPTESVVTAQLADLLQGASAEQSIVVGPDITSLANTTIIYVQPDGSLEGSGLTPEEQQTLLDQLTKQQIVQVSDVEAAQLLQQSPLVKTIPVQNTTLDPNQLQEVINQVTRSQQIQVLQQIPKQQIQTSRQSVKQHKMIQIPPQNLKTNTQNKSSHQLKSAAQQFTIQTGSSVHVLQKKTEPVRIQIQVPPKQELKSGLSVQQKAPVSHPQVKLSARDSAQIIHLQPVVTQQGQQLFLQQSPGDPPIQLLLQSTGPVVGSLLPLVQSVSSQATSTNTDSSPGPKPAAPQLVQLQKSSDVNTTPPSSIKPPPTATTKTVGIPPVKGAANGAVASKNPLQPPVATTVVTLQSASATTTHIATVGPSPALKEKEKDKKVRREKKVVKVQTRSGRVSRPPKYKAKDFKFIKMEDLADSHQSDSDDYSDVSEEDESMRKDTPAPGPGQTHTFSHKFRSHHCQTCDKAYIGPGGLNRHYKLNPTHGDADP</sequence>